<evidence type="ECO:0000256" key="2">
    <source>
        <dbReference type="ARBA" id="ARBA00022730"/>
    </source>
</evidence>
<dbReference type="InterPro" id="IPR018280">
    <property type="entry name" value="Ribosomal_uS3_CS"/>
</dbReference>
<keyword evidence="12" id="KW-1185">Reference proteome</keyword>
<dbReference type="CDD" id="cd02412">
    <property type="entry name" value="KH-II_30S_S3"/>
    <property type="match status" value="1"/>
</dbReference>
<accession>W2V1K8</accession>
<dbReference type="GO" id="GO:0022627">
    <property type="term" value="C:cytosolic small ribosomal subunit"/>
    <property type="evidence" value="ECO:0007669"/>
    <property type="project" value="TreeGrafter"/>
</dbReference>
<evidence type="ECO:0000256" key="8">
    <source>
        <dbReference type="HAMAP-Rule" id="MF_01309"/>
    </source>
</evidence>
<dbReference type="SUPFAM" id="SSF54821">
    <property type="entry name" value="Ribosomal protein S3 C-terminal domain"/>
    <property type="match status" value="1"/>
</dbReference>
<dbReference type="PANTHER" id="PTHR11760">
    <property type="entry name" value="30S/40S RIBOSOMAL PROTEIN S3"/>
    <property type="match status" value="1"/>
</dbReference>
<feature type="domain" description="KH type-2" evidence="10">
    <location>
        <begin position="40"/>
        <end position="108"/>
    </location>
</feature>
<dbReference type="InterPro" id="IPR001351">
    <property type="entry name" value="Ribosomal_uS3_C"/>
</dbReference>
<reference evidence="11 12" key="1">
    <citation type="journal article" date="2013" name="PLoS ONE">
        <title>Bacterial endosymbiosis in a chordate host: long-term co-evolution and conservation of secondary metabolism.</title>
        <authorList>
            <person name="Kwan J.C."/>
            <person name="Schmidt E.W."/>
        </authorList>
    </citation>
    <scope>NUCLEOTIDE SEQUENCE [LARGE SCALE GENOMIC DNA]</scope>
    <source>
        <strain evidence="12">L6</strain>
    </source>
</reference>
<protein>
    <recommendedName>
        <fullName evidence="7 8">Small ribosomal subunit protein uS3</fullName>
    </recommendedName>
</protein>
<dbReference type="InterPro" id="IPR005704">
    <property type="entry name" value="Ribosomal_uS3_bac-typ"/>
</dbReference>
<dbReference type="Pfam" id="PF00189">
    <property type="entry name" value="Ribosomal_S3_C"/>
    <property type="match status" value="1"/>
</dbReference>
<dbReference type="InterPro" id="IPR004087">
    <property type="entry name" value="KH_dom"/>
</dbReference>
<evidence type="ECO:0000256" key="1">
    <source>
        <dbReference type="ARBA" id="ARBA00010761"/>
    </source>
</evidence>
<evidence type="ECO:0000256" key="7">
    <source>
        <dbReference type="ARBA" id="ARBA00035257"/>
    </source>
</evidence>
<name>W2V1K8_9RICK</name>
<evidence type="ECO:0000313" key="11">
    <source>
        <dbReference type="EMBL" id="ETO91318.1"/>
    </source>
</evidence>
<dbReference type="GO" id="GO:0003735">
    <property type="term" value="F:structural constituent of ribosome"/>
    <property type="evidence" value="ECO:0007669"/>
    <property type="project" value="InterPro"/>
</dbReference>
<evidence type="ECO:0000256" key="9">
    <source>
        <dbReference type="RuleBase" id="RU003624"/>
    </source>
</evidence>
<evidence type="ECO:0000256" key="6">
    <source>
        <dbReference type="ARBA" id="ARBA00024998"/>
    </source>
</evidence>
<dbReference type="STRING" id="1401685.P857_227"/>
<dbReference type="HAMAP" id="MF_01309_B">
    <property type="entry name" value="Ribosomal_uS3_B"/>
    <property type="match status" value="1"/>
</dbReference>
<evidence type="ECO:0000256" key="5">
    <source>
        <dbReference type="ARBA" id="ARBA00023274"/>
    </source>
</evidence>
<dbReference type="GO" id="GO:0003729">
    <property type="term" value="F:mRNA binding"/>
    <property type="evidence" value="ECO:0007669"/>
    <property type="project" value="UniProtKB-UniRule"/>
</dbReference>
<dbReference type="AlphaFoldDB" id="W2V1K8"/>
<dbReference type="InterPro" id="IPR015946">
    <property type="entry name" value="KH_dom-like_a/b"/>
</dbReference>
<evidence type="ECO:0000313" key="12">
    <source>
        <dbReference type="Proteomes" id="UP000018951"/>
    </source>
</evidence>
<dbReference type="Pfam" id="PF07650">
    <property type="entry name" value="KH_2"/>
    <property type="match status" value="1"/>
</dbReference>
<dbReference type="FunFam" id="3.30.300.20:FF:000001">
    <property type="entry name" value="30S ribosomal protein S3"/>
    <property type="match status" value="1"/>
</dbReference>
<comment type="caution">
    <text evidence="11">The sequence shown here is derived from an EMBL/GenBank/DDBJ whole genome shotgun (WGS) entry which is preliminary data.</text>
</comment>
<comment type="function">
    <text evidence="6 8">Binds the lower part of the 30S subunit head. Binds mRNA in the 70S ribosome, positioning it for translation.</text>
</comment>
<dbReference type="SMART" id="SM00322">
    <property type="entry name" value="KH"/>
    <property type="match status" value="1"/>
</dbReference>
<dbReference type="PROSITE" id="PS00548">
    <property type="entry name" value="RIBOSOMAL_S3"/>
    <property type="match status" value="1"/>
</dbReference>
<dbReference type="SUPFAM" id="SSF54814">
    <property type="entry name" value="Prokaryotic type KH domain (KH-domain type II)"/>
    <property type="match status" value="1"/>
</dbReference>
<dbReference type="InterPro" id="IPR036419">
    <property type="entry name" value="Ribosomal_S3_C_sf"/>
</dbReference>
<gene>
    <name evidence="8 11" type="primary">rpsC</name>
    <name evidence="11" type="ORF">P857_227</name>
</gene>
<dbReference type="GO" id="GO:0019843">
    <property type="term" value="F:rRNA binding"/>
    <property type="evidence" value="ECO:0007669"/>
    <property type="project" value="UniProtKB-UniRule"/>
</dbReference>
<keyword evidence="4 8" id="KW-0689">Ribosomal protein</keyword>
<dbReference type="Gene3D" id="3.30.1140.32">
    <property type="entry name" value="Ribosomal protein S3, C-terminal domain"/>
    <property type="match status" value="1"/>
</dbReference>
<sequence>MGQKVNPVGFRLVINNGNFSSVWYADKNSYAVNVHHDHVIRTYINGAFRNCAVSNIIIKRSDSCLSIIVHSARPGLVIGPKGRNIEKLKKYVSNLVMGDIEVEIIEVKNVSSNAMLVAKNICYQLEKRLSFKRAMKKAIQNSMHPKIKGIKVQCSGRLSGADIARSEWYKEGSIPLQKLKANIDYAVYEAHTTYGVIGVKVWIYSGDRSRIKMNVNA</sequence>
<dbReference type="NCBIfam" id="TIGR01009">
    <property type="entry name" value="rpsC_bact"/>
    <property type="match status" value="1"/>
</dbReference>
<comment type="similarity">
    <text evidence="1 8 9">Belongs to the universal ribosomal protein uS3 family.</text>
</comment>
<comment type="subunit">
    <text evidence="8">Part of the 30S ribosomal subunit. Forms a tight complex with proteins S10 and S14.</text>
</comment>
<dbReference type="InterPro" id="IPR057258">
    <property type="entry name" value="Ribosomal_uS3"/>
</dbReference>
<evidence type="ECO:0000256" key="4">
    <source>
        <dbReference type="ARBA" id="ARBA00022980"/>
    </source>
</evidence>
<dbReference type="InterPro" id="IPR004044">
    <property type="entry name" value="KH_dom_type_2"/>
</dbReference>
<dbReference type="PROSITE" id="PS50823">
    <property type="entry name" value="KH_TYPE_2"/>
    <property type="match status" value="1"/>
</dbReference>
<dbReference type="PANTHER" id="PTHR11760:SF19">
    <property type="entry name" value="SMALL RIBOSOMAL SUBUNIT PROTEIN US3C"/>
    <property type="match status" value="1"/>
</dbReference>
<dbReference type="EMBL" id="AXCJ01000005">
    <property type="protein sequence ID" value="ETO91318.1"/>
    <property type="molecule type" value="Genomic_DNA"/>
</dbReference>
<keyword evidence="5 8" id="KW-0687">Ribonucleoprotein</keyword>
<proteinExistence type="inferred from homology"/>
<dbReference type="InterPro" id="IPR009019">
    <property type="entry name" value="KH_sf_prok-type"/>
</dbReference>
<evidence type="ECO:0000259" key="10">
    <source>
        <dbReference type="PROSITE" id="PS50823"/>
    </source>
</evidence>
<dbReference type="Proteomes" id="UP000018951">
    <property type="component" value="Unassembled WGS sequence"/>
</dbReference>
<keyword evidence="3 8" id="KW-0694">RNA-binding</keyword>
<dbReference type="PATRIC" id="fig|1401685.3.peg.517"/>
<evidence type="ECO:0000256" key="3">
    <source>
        <dbReference type="ARBA" id="ARBA00022884"/>
    </source>
</evidence>
<keyword evidence="2 8" id="KW-0699">rRNA-binding</keyword>
<dbReference type="GO" id="GO:0006412">
    <property type="term" value="P:translation"/>
    <property type="evidence" value="ECO:0007669"/>
    <property type="project" value="UniProtKB-UniRule"/>
</dbReference>
<organism evidence="11 12">
    <name type="scientific">Candidatus Xenolissoclinum pacificiensis L6</name>
    <dbReference type="NCBI Taxonomy" id="1401685"/>
    <lineage>
        <taxon>Bacteria</taxon>
        <taxon>Pseudomonadati</taxon>
        <taxon>Pseudomonadota</taxon>
        <taxon>Alphaproteobacteria</taxon>
        <taxon>Rickettsiales</taxon>
        <taxon>Anaplasmataceae</taxon>
        <taxon>Candidatus Xenolissoclinum</taxon>
    </lineage>
</organism>
<dbReference type="Gene3D" id="3.30.300.20">
    <property type="match status" value="1"/>
</dbReference>